<evidence type="ECO:0000313" key="2">
    <source>
        <dbReference type="Proteomes" id="UP001629235"/>
    </source>
</evidence>
<comment type="caution">
    <text evidence="1">The sequence shown here is derived from an EMBL/GenBank/DDBJ whole genome shotgun (WGS) entry which is preliminary data.</text>
</comment>
<dbReference type="Proteomes" id="UP001629235">
    <property type="component" value="Unassembled WGS sequence"/>
</dbReference>
<evidence type="ECO:0000313" key="1">
    <source>
        <dbReference type="EMBL" id="MFM0107124.1"/>
    </source>
</evidence>
<name>A0ACC7NJB6_9BURK</name>
<accession>A0ACC7NJB6</accession>
<reference evidence="1 2" key="1">
    <citation type="journal article" date="2024" name="Chem. Sci.">
        <title>Discovery of megapolipeptins by genome mining of a Burkholderiales bacteria collection.</title>
        <authorList>
            <person name="Paulo B.S."/>
            <person name="Recchia M.J.J."/>
            <person name="Lee S."/>
            <person name="Fergusson C.H."/>
            <person name="Romanowski S.B."/>
            <person name="Hernandez A."/>
            <person name="Krull N."/>
            <person name="Liu D.Y."/>
            <person name="Cavanagh H."/>
            <person name="Bos A."/>
            <person name="Gray C.A."/>
            <person name="Murphy B.T."/>
            <person name="Linington R.G."/>
            <person name="Eustaquio A.S."/>
        </authorList>
    </citation>
    <scope>NUCLEOTIDE SEQUENCE [LARGE SCALE GENOMIC DNA]</scope>
    <source>
        <strain evidence="1 2">RL18-126-BIB-B</strain>
    </source>
</reference>
<sequence length="150" mass="16321">MLAVIPARALFAQNVENHRTRLGVSQVELARAAGLGRNTVPNIETKAVNVRLDTVNRLAIALDIDPCLLLAPSSSRSAVGYSERSLDELVAQNLKKLRSRLGLAQEETAAAAGLVRNYVYKIESKKITVTLDTLDALAQALQVESWQMLV</sequence>
<keyword evidence="2" id="KW-1185">Reference proteome</keyword>
<dbReference type="EMBL" id="JAQQDW010000071">
    <property type="protein sequence ID" value="MFM0107124.1"/>
    <property type="molecule type" value="Genomic_DNA"/>
</dbReference>
<organism evidence="1 2">
    <name type="scientific">Paraburkholderia rhynchosiae</name>
    <dbReference type="NCBI Taxonomy" id="487049"/>
    <lineage>
        <taxon>Bacteria</taxon>
        <taxon>Pseudomonadati</taxon>
        <taxon>Pseudomonadota</taxon>
        <taxon>Betaproteobacteria</taxon>
        <taxon>Burkholderiales</taxon>
        <taxon>Burkholderiaceae</taxon>
        <taxon>Paraburkholderia</taxon>
    </lineage>
</organism>
<proteinExistence type="predicted"/>
<gene>
    <name evidence="1" type="ORF">PQR01_27455</name>
</gene>
<protein>
    <submittedName>
        <fullName evidence="1">Helix-turn-helix transcriptional regulator</fullName>
    </submittedName>
</protein>